<dbReference type="CDD" id="cd05006">
    <property type="entry name" value="SIS_GmhA"/>
    <property type="match status" value="1"/>
</dbReference>
<dbReference type="PANTHER" id="PTHR30390">
    <property type="entry name" value="SEDOHEPTULOSE 7-PHOSPHATE ISOMERASE / DNAA INITIATOR-ASSOCIATING FACTOR FOR REPLICATION INITIATION"/>
    <property type="match status" value="1"/>
</dbReference>
<gene>
    <name evidence="2" type="primary">gmhA</name>
    <name evidence="2" type="ORF">MSP8886_01636</name>
</gene>
<dbReference type="Proteomes" id="UP000092544">
    <property type="component" value="Unassembled WGS sequence"/>
</dbReference>
<dbReference type="EMBL" id="FLOB01000003">
    <property type="protein sequence ID" value="SBS29910.1"/>
    <property type="molecule type" value="Genomic_DNA"/>
</dbReference>
<dbReference type="PANTHER" id="PTHR30390:SF6">
    <property type="entry name" value="DNAA INITIATOR-ASSOCIATING PROTEIN DIAA"/>
    <property type="match status" value="1"/>
</dbReference>
<dbReference type="InterPro" id="IPR035461">
    <property type="entry name" value="GmhA/DiaA"/>
</dbReference>
<dbReference type="AlphaFoldDB" id="A0A1A8TB97"/>
<dbReference type="OrthoDB" id="9810929at2"/>
<accession>A0A1A8TB97</accession>
<evidence type="ECO:0000313" key="3">
    <source>
        <dbReference type="Proteomes" id="UP000092544"/>
    </source>
</evidence>
<organism evidence="2 3">
    <name type="scientific">Marinomonas spartinae</name>
    <dbReference type="NCBI Taxonomy" id="1792290"/>
    <lineage>
        <taxon>Bacteria</taxon>
        <taxon>Pseudomonadati</taxon>
        <taxon>Pseudomonadota</taxon>
        <taxon>Gammaproteobacteria</taxon>
        <taxon>Oceanospirillales</taxon>
        <taxon>Oceanospirillaceae</taxon>
        <taxon>Marinomonas</taxon>
    </lineage>
</organism>
<dbReference type="Gene3D" id="3.40.50.10490">
    <property type="entry name" value="Glucose-6-phosphate isomerase like protein, domain 1"/>
    <property type="match status" value="1"/>
</dbReference>
<proteinExistence type="predicted"/>
<keyword evidence="3" id="KW-1185">Reference proteome</keyword>
<dbReference type="Pfam" id="PF13580">
    <property type="entry name" value="SIS_2"/>
    <property type="match status" value="1"/>
</dbReference>
<dbReference type="InterPro" id="IPR050099">
    <property type="entry name" value="SIS_GmhA/DiaA_subfam"/>
</dbReference>
<keyword evidence="2" id="KW-0413">Isomerase</keyword>
<dbReference type="InterPro" id="IPR001347">
    <property type="entry name" value="SIS_dom"/>
</dbReference>
<dbReference type="PROSITE" id="PS51464">
    <property type="entry name" value="SIS"/>
    <property type="match status" value="1"/>
</dbReference>
<dbReference type="InterPro" id="IPR046348">
    <property type="entry name" value="SIS_dom_sf"/>
</dbReference>
<dbReference type="GO" id="GO:0097367">
    <property type="term" value="F:carbohydrate derivative binding"/>
    <property type="evidence" value="ECO:0007669"/>
    <property type="project" value="InterPro"/>
</dbReference>
<dbReference type="STRING" id="1792290.MSP8886_01636"/>
<evidence type="ECO:0000313" key="2">
    <source>
        <dbReference type="EMBL" id="SBS29910.1"/>
    </source>
</evidence>
<dbReference type="EC" id="5.3.1.28" evidence="2"/>
<feature type="domain" description="SIS" evidence="1">
    <location>
        <begin position="36"/>
        <end position="197"/>
    </location>
</feature>
<dbReference type="RefSeq" id="WP_067014779.1">
    <property type="nucleotide sequence ID" value="NZ_FLOB01000003.1"/>
</dbReference>
<reference evidence="2 3" key="1">
    <citation type="submission" date="2016-06" db="EMBL/GenBank/DDBJ databases">
        <authorList>
            <person name="Kjaerup R.B."/>
            <person name="Dalgaard T.S."/>
            <person name="Juul-Madsen H.R."/>
        </authorList>
    </citation>
    <scope>NUCLEOTIDE SEQUENCE [LARGE SCALE GENOMIC DNA]</scope>
    <source>
        <strain evidence="2 3">CECT 8886</strain>
    </source>
</reference>
<dbReference type="GO" id="GO:1901135">
    <property type="term" value="P:carbohydrate derivative metabolic process"/>
    <property type="evidence" value="ECO:0007669"/>
    <property type="project" value="InterPro"/>
</dbReference>
<sequence>MDFQEAIYTQFAQSFEAQQQALESLPPYIEHAARVIFASIAGGGKVVCVGNSTGAHLAQYFSTLMLDRMDRERPGLPAINLSGDAAALMSISHNDSYHDVYSKPITAIGNPGDVLFVVANKGNTSPIIQAIQAAHERKMSIVALTSPEAKNISSLTSRDDTEIKVNLLGTARVHECQITVVHTLIDLIERQLFGYDE</sequence>
<evidence type="ECO:0000259" key="1">
    <source>
        <dbReference type="PROSITE" id="PS51464"/>
    </source>
</evidence>
<name>A0A1A8TB97_9GAMM</name>
<dbReference type="SUPFAM" id="SSF53697">
    <property type="entry name" value="SIS domain"/>
    <property type="match status" value="1"/>
</dbReference>
<dbReference type="GO" id="GO:0016853">
    <property type="term" value="F:isomerase activity"/>
    <property type="evidence" value="ECO:0007669"/>
    <property type="project" value="UniProtKB-KW"/>
</dbReference>
<protein>
    <submittedName>
        <fullName evidence="2">Phosphoheptose isomerase</fullName>
        <ecNumber evidence="2">5.3.1.28</ecNumber>
    </submittedName>
</protein>